<gene>
    <name evidence="1" type="ORF">GCM10011376_26390</name>
</gene>
<sequence length="102" mass="10935">MTQAQEYVQKVTDQVLDGVRTAQAATLSTVGFWAQATQSLTPKASRPGVAAWSERLPQPSALVDDVYNAFEKVIANQREFGHQLLAAAQPVVEAAPAAKKKA</sequence>
<name>A0ABQ3HPI7_9ACTN</name>
<dbReference type="RefSeq" id="WP_191279945.1">
    <property type="nucleotide sequence ID" value="NZ_BNAD01000007.1"/>
</dbReference>
<organism evidence="1 2">
    <name type="scientific">Nocardioides flavus</name>
    <name type="common">ex Wang et al. 2016</name>
    <dbReference type="NCBI Taxonomy" id="2058780"/>
    <lineage>
        <taxon>Bacteria</taxon>
        <taxon>Bacillati</taxon>
        <taxon>Actinomycetota</taxon>
        <taxon>Actinomycetes</taxon>
        <taxon>Propionibacteriales</taxon>
        <taxon>Nocardioidaceae</taxon>
        <taxon>Nocardioides</taxon>
    </lineage>
</organism>
<comment type="caution">
    <text evidence="1">The sequence shown here is derived from an EMBL/GenBank/DDBJ whole genome shotgun (WGS) entry which is preliminary data.</text>
</comment>
<evidence type="ECO:0000313" key="1">
    <source>
        <dbReference type="EMBL" id="GHE18029.1"/>
    </source>
</evidence>
<keyword evidence="2" id="KW-1185">Reference proteome</keyword>
<evidence type="ECO:0000313" key="2">
    <source>
        <dbReference type="Proteomes" id="UP000597341"/>
    </source>
</evidence>
<reference evidence="2" key="1">
    <citation type="journal article" date="2019" name="Int. J. Syst. Evol. Microbiol.">
        <title>The Global Catalogue of Microorganisms (GCM) 10K type strain sequencing project: providing services to taxonomists for standard genome sequencing and annotation.</title>
        <authorList>
            <consortium name="The Broad Institute Genomics Platform"/>
            <consortium name="The Broad Institute Genome Sequencing Center for Infectious Disease"/>
            <person name="Wu L."/>
            <person name="Ma J."/>
        </authorList>
    </citation>
    <scope>NUCLEOTIDE SEQUENCE [LARGE SCALE GENOMIC DNA]</scope>
    <source>
        <strain evidence="2">CGMCC 1.12791</strain>
    </source>
</reference>
<accession>A0ABQ3HPI7</accession>
<dbReference type="Proteomes" id="UP000597341">
    <property type="component" value="Unassembled WGS sequence"/>
</dbReference>
<evidence type="ECO:0008006" key="3">
    <source>
        <dbReference type="Google" id="ProtNLM"/>
    </source>
</evidence>
<protein>
    <recommendedName>
        <fullName evidence="3">Phasin domain-containing protein</fullName>
    </recommendedName>
</protein>
<dbReference type="EMBL" id="BNAD01000007">
    <property type="protein sequence ID" value="GHE18029.1"/>
    <property type="molecule type" value="Genomic_DNA"/>
</dbReference>
<proteinExistence type="predicted"/>